<feature type="compositionally biased region" description="Low complexity" evidence="4">
    <location>
        <begin position="366"/>
        <end position="376"/>
    </location>
</feature>
<dbReference type="FunCoup" id="A0A080WX51">
    <property type="interactions" value="14"/>
</dbReference>
<evidence type="ECO:0000256" key="1">
    <source>
        <dbReference type="ARBA" id="ARBA00006718"/>
    </source>
</evidence>
<evidence type="ECO:0000256" key="4">
    <source>
        <dbReference type="SAM" id="MobiDB-lite"/>
    </source>
</evidence>
<feature type="domain" description="DSC E3 ubiquitin ligase complex subunit 3 ubiquitin-like" evidence="7">
    <location>
        <begin position="284"/>
        <end position="428"/>
    </location>
</feature>
<feature type="compositionally biased region" description="Low complexity" evidence="4">
    <location>
        <begin position="457"/>
        <end position="482"/>
    </location>
</feature>
<dbReference type="Pfam" id="PF13373">
    <property type="entry name" value="Dsc3_C"/>
    <property type="match status" value="1"/>
</dbReference>
<dbReference type="PANTHER" id="PTHR28049:SF1">
    <property type="entry name" value="DSC E3 UBIQUITIN LIGASE COMPLEX SUBUNIT 3"/>
    <property type="match status" value="1"/>
</dbReference>
<dbReference type="GO" id="GO:0016226">
    <property type="term" value="P:iron-sulfur cluster assembly"/>
    <property type="evidence" value="ECO:0007669"/>
    <property type="project" value="InterPro"/>
</dbReference>
<keyword evidence="5" id="KW-0472">Membrane</keyword>
<keyword evidence="5" id="KW-0812">Transmembrane</keyword>
<dbReference type="InterPro" id="IPR029071">
    <property type="entry name" value="Ubiquitin-like_domsf"/>
</dbReference>
<organism evidence="9 10">
    <name type="scientific">Trichophyton rubrum (strain ATCC MYA-4607 / CBS 118892)</name>
    <name type="common">Athlete's foot fungus</name>
    <dbReference type="NCBI Taxonomy" id="559305"/>
    <lineage>
        <taxon>Eukaryota</taxon>
        <taxon>Fungi</taxon>
        <taxon>Dikarya</taxon>
        <taxon>Ascomycota</taxon>
        <taxon>Pezizomycotina</taxon>
        <taxon>Eurotiomycetes</taxon>
        <taxon>Eurotiomycetidae</taxon>
        <taxon>Onygenales</taxon>
        <taxon>Arthrodermataceae</taxon>
        <taxon>Trichophyton</taxon>
    </lineage>
</organism>
<feature type="region of interest" description="Disordered" evidence="4">
    <location>
        <begin position="36"/>
        <end position="147"/>
    </location>
</feature>
<dbReference type="AlphaFoldDB" id="A0A080WX51"/>
<dbReference type="GO" id="GO:0005783">
    <property type="term" value="C:endoplasmic reticulum"/>
    <property type="evidence" value="ECO:0007669"/>
    <property type="project" value="TreeGrafter"/>
</dbReference>
<dbReference type="OMA" id="MNTDNTG"/>
<evidence type="ECO:0000259" key="6">
    <source>
        <dbReference type="Pfam" id="PF01521"/>
    </source>
</evidence>
<dbReference type="GO" id="GO:0051536">
    <property type="term" value="F:iron-sulfur cluster binding"/>
    <property type="evidence" value="ECO:0007669"/>
    <property type="project" value="InterPro"/>
</dbReference>
<comment type="similarity">
    <text evidence="1">Belongs to the HesB/IscA family.</text>
</comment>
<dbReference type="eggNOG" id="ENOG502RXWC">
    <property type="taxonomic scope" value="Eukaryota"/>
</dbReference>
<dbReference type="FunFam" id="2.60.300.12:FF:000001">
    <property type="entry name" value="Iron-binding protein IscA"/>
    <property type="match status" value="1"/>
</dbReference>
<dbReference type="InterPro" id="IPR016092">
    <property type="entry name" value="ATAP"/>
</dbReference>
<evidence type="ECO:0000313" key="10">
    <source>
        <dbReference type="Proteomes" id="UP000008864"/>
    </source>
</evidence>
<feature type="region of interest" description="Disordered" evidence="4">
    <location>
        <begin position="350"/>
        <end position="415"/>
    </location>
</feature>
<protein>
    <recommendedName>
        <fullName evidence="3">Iron-sulfur assembly protein 1</fullName>
    </recommendedName>
</protein>
<dbReference type="Gene3D" id="2.60.300.12">
    <property type="entry name" value="HesB-like domain"/>
    <property type="match status" value="1"/>
</dbReference>
<dbReference type="OrthoDB" id="333486at2759"/>
<dbReference type="PROSITE" id="PS01152">
    <property type="entry name" value="HESB"/>
    <property type="match status" value="1"/>
</dbReference>
<dbReference type="InterPro" id="IPR045226">
    <property type="entry name" value="Dsc3"/>
</dbReference>
<feature type="domain" description="Core" evidence="6">
    <location>
        <begin position="149"/>
        <end position="248"/>
    </location>
</feature>
<keyword evidence="5" id="KW-1133">Transmembrane helix</keyword>
<feature type="compositionally biased region" description="Basic residues" evidence="4">
    <location>
        <begin position="136"/>
        <end position="146"/>
    </location>
</feature>
<keyword evidence="10" id="KW-1185">Reference proteome</keyword>
<feature type="compositionally biased region" description="Polar residues" evidence="4">
    <location>
        <begin position="104"/>
        <end position="131"/>
    </location>
</feature>
<dbReference type="Pfam" id="PF10302">
    <property type="entry name" value="Dsc3_N"/>
    <property type="match status" value="1"/>
</dbReference>
<dbReference type="Proteomes" id="UP000008864">
    <property type="component" value="Unassembled WGS sequence"/>
</dbReference>
<dbReference type="InterPro" id="IPR000361">
    <property type="entry name" value="ATAP_core_dom"/>
</dbReference>
<dbReference type="EMBL" id="GG700656">
    <property type="protein sequence ID" value="KFL62613.1"/>
    <property type="molecule type" value="Genomic_DNA"/>
</dbReference>
<sequence>MSLCHSSVKPVTSSALRVLLRRQQQCPRGIRLFSSSRPAYSSSKRELQTATAYRPYSLPESVVPPPRNAGTPDTSISHAIPGLNTSPTYPPPKDTVSSKDDGNASVSSYSLPENEAQKSQPVSRSGATPPSETKAKPRKSKLRARKAAVSLTPTALSKLRDLVSQPDPKLIRIGVKNRGCSGLSYHLEYVEKPAPFDEVVEQDGVKVLIDSKALFSIIGSEVDWHEDPLSSRFVFNNPNIKDECGCGESFMILNLARDNITDLWNIPREEMEDFNRLPLELELLLAIRFSASIPDIFLDIPDPNSTTVAGLKRLVRDRLPPDLTSRRLRLIHAGKSLDDSTSLATQIKVGRNSHLRGHYGNGQRVPSSGSPSEPGSRVASPFPKGGYATSSSSSTVSQTAPDPSGKGKAPVRDQGEPRIYIHCSIGDITLTPAELDAEARAARSGQDVLKLNTSANDSAGSAGLDSSAGPSRLLDGGDASTTGGDGSNVTPTPAPQGFDRLLSAGFTPAEVSSLRSQFLALLSLSHTPDTLPSGIELRRLEDRWMDDGSTEAGVAGLGGNNEDSNIFGDINTENTGGSGPFGSGTSRALDDMLWGSVMGFFWPVGCALWLLREEGVWSWRKGLAVFVGVVVNFGFGAVRMLS</sequence>
<feature type="region of interest" description="Disordered" evidence="4">
    <location>
        <begin position="457"/>
        <end position="500"/>
    </location>
</feature>
<dbReference type="InterPro" id="IPR017870">
    <property type="entry name" value="FeS_cluster_insertion_CS"/>
</dbReference>
<dbReference type="Pfam" id="PF01521">
    <property type="entry name" value="Fe-S_biosyn"/>
    <property type="match status" value="1"/>
</dbReference>
<comment type="function">
    <text evidence="2">Involved in the assembly of mitochondrial and cytoplasmic iron-sulfur proteins. Probably involved in the binding of an intermediate of Fe/S cluster assembly.</text>
</comment>
<evidence type="ECO:0000313" key="9">
    <source>
        <dbReference type="EMBL" id="KFL62613.1"/>
    </source>
</evidence>
<evidence type="ECO:0000259" key="8">
    <source>
        <dbReference type="Pfam" id="PF13373"/>
    </source>
</evidence>
<evidence type="ECO:0000256" key="2">
    <source>
        <dbReference type="ARBA" id="ARBA00054873"/>
    </source>
</evidence>
<feature type="compositionally biased region" description="Low complexity" evidence="4">
    <location>
        <begin position="389"/>
        <end position="399"/>
    </location>
</feature>
<feature type="domain" description="DSC E3 ubiquitin ligase complex subunit 3 C-terminal" evidence="8">
    <location>
        <begin position="496"/>
        <end position="639"/>
    </location>
</feature>
<feature type="transmembrane region" description="Helical" evidence="5">
    <location>
        <begin position="623"/>
        <end position="641"/>
    </location>
</feature>
<evidence type="ECO:0000259" key="7">
    <source>
        <dbReference type="Pfam" id="PF10302"/>
    </source>
</evidence>
<dbReference type="InterPro" id="IPR035903">
    <property type="entry name" value="HesB-like_dom_sf"/>
</dbReference>
<dbReference type="InterPro" id="IPR025390">
    <property type="entry name" value="Dsc3_C"/>
</dbReference>
<dbReference type="VEuPathDB" id="FungiDB:TERG_12523"/>
<dbReference type="HOGENOM" id="CLU_035821_2_0_1"/>
<dbReference type="SUPFAM" id="SSF54236">
    <property type="entry name" value="Ubiquitin-like"/>
    <property type="match status" value="1"/>
</dbReference>
<evidence type="ECO:0000256" key="5">
    <source>
        <dbReference type="SAM" id="Phobius"/>
    </source>
</evidence>
<dbReference type="Gene3D" id="3.10.20.90">
    <property type="entry name" value="Phosphatidylinositol 3-kinase Catalytic Subunit, Chain A, domain 1"/>
    <property type="match status" value="1"/>
</dbReference>
<accession>A0A080WX51</accession>
<feature type="transmembrane region" description="Helical" evidence="5">
    <location>
        <begin position="592"/>
        <end position="611"/>
    </location>
</feature>
<dbReference type="PANTHER" id="PTHR28049">
    <property type="entry name" value="TRANSMEMBRANE PROTEIN YOR223W"/>
    <property type="match status" value="1"/>
</dbReference>
<dbReference type="GO" id="GO:0044695">
    <property type="term" value="C:Dsc E3 ubiquitin ligase complex"/>
    <property type="evidence" value="ECO:0007669"/>
    <property type="project" value="InterPro"/>
</dbReference>
<evidence type="ECO:0000256" key="3">
    <source>
        <dbReference type="ARBA" id="ARBA00071673"/>
    </source>
</evidence>
<dbReference type="SUPFAM" id="SSF89360">
    <property type="entry name" value="HesB-like domain"/>
    <property type="match status" value="1"/>
</dbReference>
<proteinExistence type="inferred from homology"/>
<gene>
    <name evidence="9" type="ORF">TERG_12523</name>
</gene>
<dbReference type="RefSeq" id="XP_047607164.1">
    <property type="nucleotide sequence ID" value="XM_047751468.1"/>
</dbReference>
<reference evidence="10" key="1">
    <citation type="journal article" date="2012" name="MBio">
        <title>Comparative genome analysis of Trichophyton rubrum and related dermatophytes reveals candidate genes involved in infection.</title>
        <authorList>
            <person name="Martinez D.A."/>
            <person name="Oliver B.G."/>
            <person name="Graeser Y."/>
            <person name="Goldberg J.M."/>
            <person name="Li W."/>
            <person name="Martinez-Rossi N.M."/>
            <person name="Monod M."/>
            <person name="Shelest E."/>
            <person name="Barton R.C."/>
            <person name="Birch E."/>
            <person name="Brakhage A.A."/>
            <person name="Chen Z."/>
            <person name="Gurr S.J."/>
            <person name="Heiman D."/>
            <person name="Heitman J."/>
            <person name="Kosti I."/>
            <person name="Rossi A."/>
            <person name="Saif S."/>
            <person name="Samalova M."/>
            <person name="Saunders C.W."/>
            <person name="Shea T."/>
            <person name="Summerbell R.C."/>
            <person name="Xu J."/>
            <person name="Young S."/>
            <person name="Zeng Q."/>
            <person name="Birren B.W."/>
            <person name="Cuomo C.A."/>
            <person name="White T.C."/>
        </authorList>
    </citation>
    <scope>NUCLEOTIDE SEQUENCE [LARGE SCALE GENOMIC DNA]</scope>
    <source>
        <strain evidence="10">ATCC MYA-4607 / CBS 118892</strain>
    </source>
</reference>
<dbReference type="STRING" id="559305.A0A080WX51"/>
<dbReference type="InParanoid" id="A0A080WX51"/>
<dbReference type="NCBIfam" id="TIGR00049">
    <property type="entry name" value="iron-sulfur cluster assembly accessory protein"/>
    <property type="match status" value="1"/>
</dbReference>
<feature type="compositionally biased region" description="Polar residues" evidence="4">
    <location>
        <begin position="71"/>
        <end position="87"/>
    </location>
</feature>
<dbReference type="CDD" id="cd17039">
    <property type="entry name" value="Ubl_ubiquitin_like"/>
    <property type="match status" value="1"/>
</dbReference>
<name>A0A080WX51_TRIRC</name>
<dbReference type="GeneID" id="10372206"/>
<dbReference type="InterPro" id="IPR019413">
    <property type="entry name" value="Dsc3_ub-like_dom"/>
</dbReference>